<dbReference type="EMBL" id="LRDH01000002">
    <property type="protein sequence ID" value="PPV17726.1"/>
    <property type="molecule type" value="Genomic_DNA"/>
</dbReference>
<feature type="transmembrane region" description="Helical" evidence="1">
    <location>
        <begin position="71"/>
        <end position="89"/>
    </location>
</feature>
<feature type="transmembrane region" description="Helical" evidence="1">
    <location>
        <begin position="177"/>
        <end position="194"/>
    </location>
</feature>
<feature type="transmembrane region" description="Helical" evidence="1">
    <location>
        <begin position="16"/>
        <end position="34"/>
    </location>
</feature>
<comment type="caution">
    <text evidence="2">The sequence shown here is derived from an EMBL/GenBank/DDBJ whole genome shotgun (WGS) entry which is preliminary data.</text>
</comment>
<reference evidence="2 3" key="1">
    <citation type="submission" date="2016-01" db="EMBL/GenBank/DDBJ databases">
        <title>Characterization of the Clostridium difficile lineages that are prevalent in Hong Kong and China.</title>
        <authorList>
            <person name="Kwok J.S.-L."/>
            <person name="Lam W.-Y."/>
            <person name="Ip M."/>
            <person name="Chan T.-F."/>
            <person name="Hawkey P.M."/>
            <person name="Tsui S.K.-W."/>
        </authorList>
    </citation>
    <scope>NUCLEOTIDE SEQUENCE [LARGE SCALE GENOMIC DNA]</scope>
    <source>
        <strain evidence="2 3">300064</strain>
    </source>
</reference>
<sequence>MSSQLFWNVIANYNKHTIVIQIILMIFLALSLVLSYNGKIKWIAKLALGLTNIYISIVFFCIYGVEPVQKLFAFPLYFICGVIFLYECIRNTDDRLQRPSRWQILLLLLYAIYPGISILLGNYYPKMVTYIMPCPIISLSIAVYSGYSRKNKLLLFLLTIWGLTGIKSVIFNVYEDIILLICGIYGVVLITREIRKTKLK</sequence>
<dbReference type="Pfam" id="PF19540">
    <property type="entry name" value="DUF6064"/>
    <property type="match status" value="1"/>
</dbReference>
<dbReference type="RefSeq" id="WP_043665888.1">
    <property type="nucleotide sequence ID" value="NZ_JSEG01000019.1"/>
</dbReference>
<evidence type="ECO:0000313" key="2">
    <source>
        <dbReference type="EMBL" id="PPV17726.1"/>
    </source>
</evidence>
<dbReference type="InterPro" id="IPR045708">
    <property type="entry name" value="DUF6064"/>
</dbReference>
<feature type="transmembrane region" description="Helical" evidence="1">
    <location>
        <begin position="153"/>
        <end position="171"/>
    </location>
</feature>
<protein>
    <submittedName>
        <fullName evidence="2">Uncharacterized protein</fullName>
    </submittedName>
</protein>
<name>A0A2S7FEW8_CLOBU</name>
<evidence type="ECO:0000313" key="3">
    <source>
        <dbReference type="Proteomes" id="UP000238081"/>
    </source>
</evidence>
<evidence type="ECO:0000256" key="1">
    <source>
        <dbReference type="SAM" id="Phobius"/>
    </source>
</evidence>
<keyword evidence="1" id="KW-0472">Membrane</keyword>
<keyword evidence="1" id="KW-0812">Transmembrane</keyword>
<dbReference type="AlphaFoldDB" id="A0A2S7FEW8"/>
<organism evidence="2 3">
    <name type="scientific">Clostridium butyricum</name>
    <dbReference type="NCBI Taxonomy" id="1492"/>
    <lineage>
        <taxon>Bacteria</taxon>
        <taxon>Bacillati</taxon>
        <taxon>Bacillota</taxon>
        <taxon>Clostridia</taxon>
        <taxon>Eubacteriales</taxon>
        <taxon>Clostridiaceae</taxon>
        <taxon>Clostridium</taxon>
    </lineage>
</organism>
<feature type="transmembrane region" description="Helical" evidence="1">
    <location>
        <begin position="101"/>
        <end position="121"/>
    </location>
</feature>
<feature type="transmembrane region" description="Helical" evidence="1">
    <location>
        <begin position="46"/>
        <end position="65"/>
    </location>
</feature>
<proteinExistence type="predicted"/>
<gene>
    <name evidence="2" type="ORF">AWN73_06905</name>
</gene>
<keyword evidence="1" id="KW-1133">Transmembrane helix</keyword>
<accession>A0A2S7FEW8</accession>
<dbReference type="Proteomes" id="UP000238081">
    <property type="component" value="Unassembled WGS sequence"/>
</dbReference>
<feature type="transmembrane region" description="Helical" evidence="1">
    <location>
        <begin position="127"/>
        <end position="146"/>
    </location>
</feature>